<proteinExistence type="predicted"/>
<dbReference type="EMBL" id="JAJFAZ020000001">
    <property type="protein sequence ID" value="KAI5354338.1"/>
    <property type="molecule type" value="Genomic_DNA"/>
</dbReference>
<comment type="caution">
    <text evidence="2">The sequence shown here is derived from an EMBL/GenBank/DDBJ whole genome shotgun (WGS) entry which is preliminary data.</text>
</comment>
<sequence length="166" mass="17920">MAVGGSVAHVQAGVSTPASSVKLRNKNKNKHSNGAGDPCEADRQPDMTKGKNKVYILGEGSGTGETPNTGLDRLYRQTIGVLFFDVKDQKLRANYHWISGVLNSDGYSFKSSGSWASAGDQEDTSISQRCLGGYRNAHFLSISSPRRNSLWKSPLQPLDSCGLRSN</sequence>
<organism evidence="2 3">
    <name type="scientific">Prunus dulcis</name>
    <name type="common">Almond</name>
    <name type="synonym">Amygdalus dulcis</name>
    <dbReference type="NCBI Taxonomy" id="3755"/>
    <lineage>
        <taxon>Eukaryota</taxon>
        <taxon>Viridiplantae</taxon>
        <taxon>Streptophyta</taxon>
        <taxon>Embryophyta</taxon>
        <taxon>Tracheophyta</taxon>
        <taxon>Spermatophyta</taxon>
        <taxon>Magnoliopsida</taxon>
        <taxon>eudicotyledons</taxon>
        <taxon>Gunneridae</taxon>
        <taxon>Pentapetalae</taxon>
        <taxon>rosids</taxon>
        <taxon>fabids</taxon>
        <taxon>Rosales</taxon>
        <taxon>Rosaceae</taxon>
        <taxon>Amygdaloideae</taxon>
        <taxon>Amygdaleae</taxon>
        <taxon>Prunus</taxon>
    </lineage>
</organism>
<protein>
    <submittedName>
        <fullName evidence="2">Uncharacterized protein</fullName>
    </submittedName>
</protein>
<keyword evidence="3" id="KW-1185">Reference proteome</keyword>
<dbReference type="AlphaFoldDB" id="A0AAD4ZU43"/>
<name>A0AAD4ZU43_PRUDU</name>
<evidence type="ECO:0000313" key="3">
    <source>
        <dbReference type="Proteomes" id="UP001054821"/>
    </source>
</evidence>
<accession>A0AAD4ZU43</accession>
<evidence type="ECO:0000256" key="1">
    <source>
        <dbReference type="SAM" id="MobiDB-lite"/>
    </source>
</evidence>
<gene>
    <name evidence="2" type="ORF">L3X38_007233</name>
</gene>
<dbReference type="Proteomes" id="UP001054821">
    <property type="component" value="Chromosome 1"/>
</dbReference>
<feature type="region of interest" description="Disordered" evidence="1">
    <location>
        <begin position="15"/>
        <end position="48"/>
    </location>
</feature>
<reference evidence="2 3" key="1">
    <citation type="journal article" date="2022" name="G3 (Bethesda)">
        <title>Whole-genome sequence and methylome profiling of the almond [Prunus dulcis (Mill.) D.A. Webb] cultivar 'Nonpareil'.</title>
        <authorList>
            <person name="D'Amico-Willman K.M."/>
            <person name="Ouma W.Z."/>
            <person name="Meulia T."/>
            <person name="Sideli G.M."/>
            <person name="Gradziel T.M."/>
            <person name="Fresnedo-Ramirez J."/>
        </authorList>
    </citation>
    <scope>NUCLEOTIDE SEQUENCE [LARGE SCALE GENOMIC DNA]</scope>
    <source>
        <strain evidence="2">Clone GOH B32 T37-40</strain>
    </source>
</reference>
<evidence type="ECO:0000313" key="2">
    <source>
        <dbReference type="EMBL" id="KAI5354338.1"/>
    </source>
</evidence>